<dbReference type="EC" id="3.6.1.-" evidence="13"/>
<comment type="similarity">
    <text evidence="1 13">Belongs to the ABC transporter superfamily. ABCF family. Translational throttle EttA subfamily.</text>
</comment>
<evidence type="ECO:0000256" key="2">
    <source>
        <dbReference type="ARBA" id="ARBA00022475"/>
    </source>
</evidence>
<comment type="subcellular location">
    <subcellularLocation>
        <location evidence="13">Cytoplasm</location>
    </subcellularLocation>
    <text evidence="13">Associates with ribosomes and polysomes.</text>
</comment>
<dbReference type="InterPro" id="IPR032781">
    <property type="entry name" value="ABC_tran_Xtn"/>
</dbReference>
<dbReference type="RefSeq" id="WP_054064943.1">
    <property type="nucleotide sequence ID" value="NZ_CATYED010000015.1"/>
</dbReference>
<gene>
    <name evidence="13" type="primary">ettA</name>
    <name evidence="17" type="ORF">AS359_05385</name>
    <name evidence="16" type="ORF">B5M06_00640</name>
</gene>
<dbReference type="InterPro" id="IPR003439">
    <property type="entry name" value="ABC_transporter-like_ATP-bd"/>
</dbReference>
<dbReference type="GO" id="GO:0006412">
    <property type="term" value="P:translation"/>
    <property type="evidence" value="ECO:0007669"/>
    <property type="project" value="UniProtKB-KW"/>
</dbReference>
<evidence type="ECO:0000256" key="1">
    <source>
        <dbReference type="ARBA" id="ARBA00005868"/>
    </source>
</evidence>
<feature type="binding site" evidence="13">
    <location>
        <begin position="355"/>
        <end position="362"/>
    </location>
    <ligand>
        <name>ATP</name>
        <dbReference type="ChEBI" id="CHEBI:30616"/>
        <label>2</label>
    </ligand>
</feature>
<keyword evidence="8 13" id="KW-0378">Hydrolase</keyword>
<keyword evidence="3 13" id="KW-0963">Cytoplasm</keyword>
<dbReference type="GO" id="GO:0016887">
    <property type="term" value="F:ATP hydrolysis activity"/>
    <property type="evidence" value="ECO:0007669"/>
    <property type="project" value="UniProtKB-UniRule"/>
</dbReference>
<dbReference type="NCBIfam" id="TIGR03719">
    <property type="entry name" value="ABC_ABC_ChvD"/>
    <property type="match status" value="1"/>
</dbReference>
<dbReference type="SUPFAM" id="SSF52540">
    <property type="entry name" value="P-loop containing nucleoside triphosphate hydrolases"/>
    <property type="match status" value="2"/>
</dbReference>
<keyword evidence="7 13" id="KW-0547">Nucleotide-binding</keyword>
<evidence type="ECO:0000256" key="10">
    <source>
        <dbReference type="ARBA" id="ARBA00022845"/>
    </source>
</evidence>
<dbReference type="Gene3D" id="3.40.50.300">
    <property type="entry name" value="P-loop containing nucleotide triphosphate hydrolases"/>
    <property type="match status" value="2"/>
</dbReference>
<dbReference type="InterPro" id="IPR027417">
    <property type="entry name" value="P-loop_NTPase"/>
</dbReference>
<evidence type="ECO:0000256" key="4">
    <source>
        <dbReference type="ARBA" id="ARBA00022555"/>
    </source>
</evidence>
<feature type="coiled-coil region" evidence="14">
    <location>
        <begin position="87"/>
        <end position="114"/>
    </location>
</feature>
<feature type="domain" description="ABC transporter" evidence="15">
    <location>
        <begin position="6"/>
        <end position="258"/>
    </location>
</feature>
<dbReference type="GO" id="GO:0005524">
    <property type="term" value="F:ATP binding"/>
    <property type="evidence" value="ECO:0007669"/>
    <property type="project" value="UniProtKB-UniRule"/>
</dbReference>
<dbReference type="FunFam" id="3.40.50.300:FF:000011">
    <property type="entry name" value="Putative ABC transporter ATP-binding component"/>
    <property type="match status" value="1"/>
</dbReference>
<evidence type="ECO:0000256" key="3">
    <source>
        <dbReference type="ARBA" id="ARBA00022490"/>
    </source>
</evidence>
<comment type="subunit">
    <text evidence="13">Monomer. Probably contacts ribosomal proteins L1, L5, L33 and S7, the 16S and 23S rRNA and the P-site containing tRNA(fMet).</text>
</comment>
<feature type="region of interest" description="Arm" evidence="13">
    <location>
        <begin position="95"/>
        <end position="139"/>
    </location>
</feature>
<dbReference type="InterPro" id="IPR003593">
    <property type="entry name" value="AAA+_ATPase"/>
</dbReference>
<feature type="region of interest" description="PtIM" evidence="13">
    <location>
        <begin position="241"/>
        <end position="321"/>
    </location>
</feature>
<proteinExistence type="inferred from homology"/>
<reference evidence="16 19" key="2">
    <citation type="submission" date="2017-03" db="EMBL/GenBank/DDBJ databases">
        <title>Rapid Whole Genome Sequencing of Comamonas kerstersii Causing Continuous ambulatory Peritoneal Dialysis-Associated Peritonitis.</title>
        <authorList>
            <person name="Zheng B."/>
        </authorList>
    </citation>
    <scope>NUCLEOTIDE SEQUENCE [LARGE SCALE GENOMIC DNA]</scope>
    <source>
        <strain evidence="16 19">8943</strain>
    </source>
</reference>
<evidence type="ECO:0000256" key="14">
    <source>
        <dbReference type="SAM" id="Coils"/>
    </source>
</evidence>
<dbReference type="GO" id="GO:0000049">
    <property type="term" value="F:tRNA binding"/>
    <property type="evidence" value="ECO:0007669"/>
    <property type="project" value="UniProtKB-UniRule"/>
</dbReference>
<evidence type="ECO:0000313" key="17">
    <source>
        <dbReference type="EMBL" id="KUF41870.1"/>
    </source>
</evidence>
<dbReference type="AlphaFoldDB" id="A0A0W7Z3Q3"/>
<dbReference type="Pfam" id="PF12848">
    <property type="entry name" value="ABC_tran_Xtn"/>
    <property type="match status" value="1"/>
</dbReference>
<evidence type="ECO:0000256" key="13">
    <source>
        <dbReference type="HAMAP-Rule" id="MF_00847"/>
    </source>
</evidence>
<accession>A0A0W7Z3Q3</accession>
<keyword evidence="2" id="KW-0472">Membrane</keyword>
<dbReference type="PANTHER" id="PTHR43858">
    <property type="entry name" value="ENERGY-DEPENDENT TRANSLATIONAL THROTTLE PROTEIN ETTA"/>
    <property type="match status" value="1"/>
</dbReference>
<feature type="domain" description="ABC transporter" evidence="15">
    <location>
        <begin position="323"/>
        <end position="540"/>
    </location>
</feature>
<evidence type="ECO:0000256" key="8">
    <source>
        <dbReference type="ARBA" id="ARBA00022801"/>
    </source>
</evidence>
<dbReference type="PROSITE" id="PS50893">
    <property type="entry name" value="ABC_TRANSPORTER_2"/>
    <property type="match status" value="2"/>
</dbReference>
<organism evidence="17 18">
    <name type="scientific">Comamonas kerstersii</name>
    <dbReference type="NCBI Taxonomy" id="225992"/>
    <lineage>
        <taxon>Bacteria</taxon>
        <taxon>Pseudomonadati</taxon>
        <taxon>Pseudomonadota</taxon>
        <taxon>Betaproteobacteria</taxon>
        <taxon>Burkholderiales</taxon>
        <taxon>Comamonadaceae</taxon>
        <taxon>Comamonas</taxon>
    </lineage>
</organism>
<evidence type="ECO:0000256" key="11">
    <source>
        <dbReference type="ARBA" id="ARBA00022884"/>
    </source>
</evidence>
<keyword evidence="6 13" id="KW-0677">Repeat</keyword>
<reference evidence="17 18" key="1">
    <citation type="submission" date="2015-12" db="EMBL/GenBank/DDBJ databases">
        <title>Complete genome sequence of a multi-drug resistant strain Acidovorax sp. 12322-1.</title>
        <authorList>
            <person name="Ming D."/>
            <person name="Wang M."/>
            <person name="Hu S."/>
            <person name="Zhou Y."/>
            <person name="Jiang T."/>
        </authorList>
    </citation>
    <scope>NUCLEOTIDE SEQUENCE [LARGE SCALE GENOMIC DNA]</scope>
    <source>
        <strain evidence="17 18">12322-1</strain>
    </source>
</reference>
<sequence length="553" mass="61678">MAQYVFSMNHLSKTVPPKRQILKDISLSFFPGAKIGVLGLNGSGKSSLLKIMAGVDKEFEGEAIPMQGLSIGYLPQEPQLNPEHTVREAVEEAMAEVNNARKRLDEVYAAYAEEDADFDALAAEQAKLEAIIAAAGTDSEHQLEIAADALRLPPWDAVIGKLSGGEKRRVALCKLLLSKPDMLLLDEPTNHLDAESVEWLEHFLHRFSGTVVAITHDRYFLDNAAEWILELDRGHGIPYKGNYSEWLIQKQNRLEQEQKGEEARAKALKKELEWVRQNAKGRQAKSKARIARFEELSDYEYQRRNETQEIFIPVAERLGSKVIEFKNVSKAFGDRLLIDNLSMNIPAGAIVGIIGPNGAGKSTLFKLIAGKEQPDSGTVEIGQTVKLAYVDQSRDSLADEKTVWEDISGGLDILNIGKFQMASRAYAGRFNFNGQDQQKKVGMLSGGERGRLHLAKTLIQGGNVLLLDEPSNDLDVETLRALEDALLEYAGTVLVISHDRWFLDRIATHILAAEGDSQWVFFDGNYQEYEADKKRRLGEEGAAPKRFRYKALK</sequence>
<evidence type="ECO:0000313" key="19">
    <source>
        <dbReference type="Proteomes" id="UP000242792"/>
    </source>
</evidence>
<evidence type="ECO:0000256" key="6">
    <source>
        <dbReference type="ARBA" id="ARBA00022737"/>
    </source>
</evidence>
<evidence type="ECO:0000256" key="7">
    <source>
        <dbReference type="ARBA" id="ARBA00022741"/>
    </source>
</evidence>
<dbReference type="GO" id="GO:0005737">
    <property type="term" value="C:cytoplasm"/>
    <property type="evidence" value="ECO:0007669"/>
    <property type="project" value="UniProtKB-SubCell"/>
</dbReference>
<name>A0A0W7Z3Q3_9BURK</name>
<keyword evidence="9 13" id="KW-0067">ATP-binding</keyword>
<comment type="catalytic activity">
    <reaction evidence="13">
        <text>ATP + H2O = ADP + phosphate + H(+)</text>
        <dbReference type="Rhea" id="RHEA:13065"/>
        <dbReference type="ChEBI" id="CHEBI:15377"/>
        <dbReference type="ChEBI" id="CHEBI:15378"/>
        <dbReference type="ChEBI" id="CHEBI:30616"/>
        <dbReference type="ChEBI" id="CHEBI:43474"/>
        <dbReference type="ChEBI" id="CHEBI:456216"/>
    </reaction>
</comment>
<dbReference type="NCBIfam" id="NF008775">
    <property type="entry name" value="PRK11819.1"/>
    <property type="match status" value="1"/>
</dbReference>
<accession>A0A1V0BAT5</accession>
<comment type="domain">
    <text evidence="13">The arm domain is inserted in the first ABC transporter domain. Probably contacts ribosomal protein L1.</text>
</comment>
<keyword evidence="10 13" id="KW-0810">Translation regulation</keyword>
<keyword evidence="4 13" id="KW-0820">tRNA-binding</keyword>
<dbReference type="KEGG" id="cke:B5M06_00640"/>
<keyword evidence="11 13" id="KW-0694">RNA-binding</keyword>
<evidence type="ECO:0000256" key="5">
    <source>
        <dbReference type="ARBA" id="ARBA00022730"/>
    </source>
</evidence>
<evidence type="ECO:0000256" key="12">
    <source>
        <dbReference type="ARBA" id="ARBA00022917"/>
    </source>
</evidence>
<dbReference type="Proteomes" id="UP000242792">
    <property type="component" value="Chromosome"/>
</dbReference>
<dbReference type="InterPro" id="IPR022374">
    <property type="entry name" value="EttA"/>
</dbReference>
<evidence type="ECO:0000313" key="18">
    <source>
        <dbReference type="Proteomes" id="UP000053300"/>
    </source>
</evidence>
<keyword evidence="2" id="KW-1003">Cell membrane</keyword>
<dbReference type="EMBL" id="LPXH01000018">
    <property type="protein sequence ID" value="KUF41870.1"/>
    <property type="molecule type" value="Genomic_DNA"/>
</dbReference>
<dbReference type="InterPro" id="IPR017871">
    <property type="entry name" value="ABC_transporter-like_CS"/>
</dbReference>
<dbReference type="EMBL" id="CP020121">
    <property type="protein sequence ID" value="AQZ96991.1"/>
    <property type="molecule type" value="Genomic_DNA"/>
</dbReference>
<dbReference type="SMART" id="SM00382">
    <property type="entry name" value="AAA"/>
    <property type="match status" value="2"/>
</dbReference>
<dbReference type="GO" id="GO:0019843">
    <property type="term" value="F:rRNA binding"/>
    <property type="evidence" value="ECO:0007669"/>
    <property type="project" value="UniProtKB-UniRule"/>
</dbReference>
<protein>
    <recommendedName>
        <fullName evidence="13">Energy-dependent translational throttle protein EttA</fullName>
        <ecNumber evidence="13">3.6.1.-</ecNumber>
    </recommendedName>
    <alternativeName>
        <fullName evidence="13">Translational regulatory factor EttA</fullName>
    </alternativeName>
</protein>
<evidence type="ECO:0000256" key="9">
    <source>
        <dbReference type="ARBA" id="ARBA00022840"/>
    </source>
</evidence>
<dbReference type="Proteomes" id="UP000053300">
    <property type="component" value="Unassembled WGS sequence"/>
</dbReference>
<dbReference type="Pfam" id="PF00005">
    <property type="entry name" value="ABC_tran"/>
    <property type="match status" value="2"/>
</dbReference>
<dbReference type="PROSITE" id="PS00211">
    <property type="entry name" value="ABC_TRANSPORTER_1"/>
    <property type="match status" value="1"/>
</dbReference>
<accession>A0A1V3TPZ5</accession>
<dbReference type="CDD" id="cd03221">
    <property type="entry name" value="ABCF_EF-3"/>
    <property type="match status" value="2"/>
</dbReference>
<dbReference type="HAMAP" id="MF_00847">
    <property type="entry name" value="EttA"/>
    <property type="match status" value="1"/>
</dbReference>
<dbReference type="GO" id="GO:0045900">
    <property type="term" value="P:negative regulation of translational elongation"/>
    <property type="evidence" value="ECO:0007669"/>
    <property type="project" value="UniProtKB-UniRule"/>
</dbReference>
<evidence type="ECO:0000259" key="15">
    <source>
        <dbReference type="PROSITE" id="PS50893"/>
    </source>
</evidence>
<comment type="function">
    <text evidence="13">A translation factor that gates the progression of the 70S ribosomal initiation complex (IC, containing tRNA(fMet) in the P-site) into the translation elongation cycle by using a mechanism sensitive to the ATP/ADP ratio. Binds to the 70S ribosome E-site where it modulates the state of the translating ribosome during subunit translocation. ATP hydrolysis probably frees it from the ribosome, which can enter the elongation phase.</text>
</comment>
<keyword evidence="12 13" id="KW-0648">Protein biosynthesis</keyword>
<dbReference type="PANTHER" id="PTHR43858:SF1">
    <property type="entry name" value="ABC TRANSPORTER-RELATED PROTEIN"/>
    <property type="match status" value="1"/>
</dbReference>
<comment type="caution">
    <text evidence="13">Lacks conserved residue(s) required for the propagation of feature annotation.</text>
</comment>
<keyword evidence="5 13" id="KW-0699">rRNA-binding</keyword>
<dbReference type="STRING" id="225992.B5M06_00640"/>
<dbReference type="GO" id="GO:0043022">
    <property type="term" value="F:ribosome binding"/>
    <property type="evidence" value="ECO:0007669"/>
    <property type="project" value="UniProtKB-UniRule"/>
</dbReference>
<keyword evidence="14" id="KW-0175">Coiled coil</keyword>
<comment type="domain">
    <text evidence="13">The P-site tRNA interaction motif (PtIM domain) probably interacts with the P-site tRNA(fMet) as well as the 23S rRNA.</text>
</comment>
<keyword evidence="18" id="KW-1185">Reference proteome</keyword>
<dbReference type="GeneID" id="83037822"/>
<evidence type="ECO:0000313" key="16">
    <source>
        <dbReference type="EMBL" id="AQZ96991.1"/>
    </source>
</evidence>
<dbReference type="OrthoDB" id="9762051at2"/>
<dbReference type="FunFam" id="3.40.50.300:FF:000183">
    <property type="entry name" value="ABC transporter ATP-binding protein yjjK"/>
    <property type="match status" value="1"/>
</dbReference>